<dbReference type="Gene3D" id="3.30.1370.210">
    <property type="match status" value="1"/>
</dbReference>
<proteinExistence type="predicted"/>
<dbReference type="Proteomes" id="UP000292702">
    <property type="component" value="Unassembled WGS sequence"/>
</dbReference>
<evidence type="ECO:0000256" key="1">
    <source>
        <dbReference type="ARBA" id="ARBA00022723"/>
    </source>
</evidence>
<feature type="domain" description="C3H1-type" evidence="6">
    <location>
        <begin position="130"/>
        <end position="159"/>
    </location>
</feature>
<evidence type="ECO:0000313" key="8">
    <source>
        <dbReference type="Proteomes" id="UP000292702"/>
    </source>
</evidence>
<dbReference type="InterPro" id="IPR036855">
    <property type="entry name" value="Znf_CCCH_sf"/>
</dbReference>
<feature type="compositionally biased region" description="Pro residues" evidence="5">
    <location>
        <begin position="97"/>
        <end position="110"/>
    </location>
</feature>
<dbReference type="SUPFAM" id="SSF90229">
    <property type="entry name" value="CCCH zinc finger"/>
    <property type="match status" value="2"/>
</dbReference>
<evidence type="ECO:0000256" key="4">
    <source>
        <dbReference type="PROSITE-ProRule" id="PRU00723"/>
    </source>
</evidence>
<dbReference type="Pfam" id="PF14608">
    <property type="entry name" value="zf-CCCH_2"/>
    <property type="match status" value="2"/>
</dbReference>
<evidence type="ECO:0000313" key="7">
    <source>
        <dbReference type="EMBL" id="TCD59828.1"/>
    </source>
</evidence>
<gene>
    <name evidence="7" type="ORF">EIP91_011347</name>
</gene>
<feature type="domain" description="C3H1-type" evidence="6">
    <location>
        <begin position="5"/>
        <end position="32"/>
    </location>
</feature>
<evidence type="ECO:0000256" key="3">
    <source>
        <dbReference type="ARBA" id="ARBA00022833"/>
    </source>
</evidence>
<name>A0A4R0R843_9APHY</name>
<dbReference type="Pfam" id="PF00642">
    <property type="entry name" value="zf-CCCH"/>
    <property type="match status" value="2"/>
</dbReference>
<keyword evidence="1 4" id="KW-0479">Metal-binding</keyword>
<keyword evidence="2 4" id="KW-0863">Zinc-finger</keyword>
<feature type="region of interest" description="Disordered" evidence="5">
    <location>
        <begin position="396"/>
        <end position="474"/>
    </location>
</feature>
<organism evidence="7 8">
    <name type="scientific">Steccherinum ochraceum</name>
    <dbReference type="NCBI Taxonomy" id="92696"/>
    <lineage>
        <taxon>Eukaryota</taxon>
        <taxon>Fungi</taxon>
        <taxon>Dikarya</taxon>
        <taxon>Basidiomycota</taxon>
        <taxon>Agaricomycotina</taxon>
        <taxon>Agaricomycetes</taxon>
        <taxon>Polyporales</taxon>
        <taxon>Steccherinaceae</taxon>
        <taxon>Steccherinum</taxon>
    </lineage>
</organism>
<dbReference type="GO" id="GO:0008270">
    <property type="term" value="F:zinc ion binding"/>
    <property type="evidence" value="ECO:0007669"/>
    <property type="project" value="UniProtKB-KW"/>
</dbReference>
<dbReference type="AlphaFoldDB" id="A0A4R0R843"/>
<keyword evidence="8" id="KW-1185">Reference proteome</keyword>
<feature type="compositionally biased region" description="Basic and acidic residues" evidence="5">
    <location>
        <begin position="172"/>
        <end position="185"/>
    </location>
</feature>
<evidence type="ECO:0000259" key="6">
    <source>
        <dbReference type="PROSITE" id="PS50103"/>
    </source>
</evidence>
<dbReference type="OrthoDB" id="410307at2759"/>
<feature type="zinc finger region" description="C3H1-type" evidence="4">
    <location>
        <begin position="130"/>
        <end position="159"/>
    </location>
</feature>
<feature type="region of interest" description="Disordered" evidence="5">
    <location>
        <begin position="172"/>
        <end position="192"/>
    </location>
</feature>
<feature type="region of interest" description="Disordered" evidence="5">
    <location>
        <begin position="92"/>
        <end position="127"/>
    </location>
</feature>
<protein>
    <recommendedName>
        <fullName evidence="6">C3H1-type domain-containing protein</fullName>
    </recommendedName>
</protein>
<dbReference type="STRING" id="92696.A0A4R0R843"/>
<dbReference type="Gene3D" id="4.10.1000.10">
    <property type="entry name" value="Zinc finger, CCCH-type"/>
    <property type="match status" value="1"/>
</dbReference>
<feature type="zinc finger region" description="C3H1-type" evidence="4">
    <location>
        <begin position="5"/>
        <end position="32"/>
    </location>
</feature>
<comment type="caution">
    <text evidence="7">The sequence shown here is derived from an EMBL/GenBank/DDBJ whole genome shotgun (WGS) entry which is preliminary data.</text>
</comment>
<reference evidence="7 8" key="1">
    <citation type="submission" date="2018-11" db="EMBL/GenBank/DDBJ databases">
        <title>Genome assembly of Steccherinum ochraceum LE-BIN_3174, the white-rot fungus of the Steccherinaceae family (The Residual Polyporoid clade, Polyporales, Basidiomycota).</title>
        <authorList>
            <person name="Fedorova T.V."/>
            <person name="Glazunova O.A."/>
            <person name="Landesman E.O."/>
            <person name="Moiseenko K.V."/>
            <person name="Psurtseva N.V."/>
            <person name="Savinova O.S."/>
            <person name="Shakhova N.V."/>
            <person name="Tyazhelova T.V."/>
            <person name="Vasina D.V."/>
        </authorList>
    </citation>
    <scope>NUCLEOTIDE SEQUENCE [LARGE SCALE GENOMIC DNA]</scope>
    <source>
        <strain evidence="7 8">LE-BIN_3174</strain>
    </source>
</reference>
<feature type="compositionally biased region" description="Pro residues" evidence="5">
    <location>
        <begin position="315"/>
        <end position="331"/>
    </location>
</feature>
<keyword evidence="3 4" id="KW-0862">Zinc</keyword>
<accession>A0A4R0R843</accession>
<dbReference type="EMBL" id="RWJN01000727">
    <property type="protein sequence ID" value="TCD59828.1"/>
    <property type="molecule type" value="Genomic_DNA"/>
</dbReference>
<dbReference type="InterPro" id="IPR000571">
    <property type="entry name" value="Znf_CCCH"/>
</dbReference>
<evidence type="ECO:0000256" key="2">
    <source>
        <dbReference type="ARBA" id="ARBA00022771"/>
    </source>
</evidence>
<sequence>MSDNRFRTKLCRNFALGHCAQGDRCKYLHSMNIPVSSPTFTSSQPVTQFVGAPSGFSPPLFSPYNTSSLGYPWGLPSPTAVQSPDQMQFNWTYTSSYPPPALPPPPPQPQYQPHTQGTSPPNPPQFRPLSWRTTLCRHFSKNQGWCPLGDECGYIHDLALAAHASDDIRFPNQYRSERGSSDVRGKSAAKGRAGSKHSHCWAYVQGLCRVKDCPYLHPAAINLFVPHTPCLAWPNCTRGSLCAYKHPESLPAKASEPAPRPIQSQIPMQPQPVPQPPSPVLFIPSSSVQFHGTTYFPFAPPQQPYSFTHAHHVAPPIPPPPPPPPPPPAPQSSPHYTWYSPVAGSVPSGYSPYSPESLPFHSPAYAPRGGLPPISIAGSMNGPTYDESIMYPGMRAPISTGADATSADPSAIDDVPAKQPQPGSEPHIEEFPYQPPPPTQRHGHARRISVTLKSKDDSDALGLTTSQGSVRHGRESWMVHSQRDGPTHRSWPWISEAFGAPQSTASQNPGMV</sequence>
<dbReference type="SMART" id="SM00356">
    <property type="entry name" value="ZnF_C3H1"/>
    <property type="match status" value="4"/>
</dbReference>
<evidence type="ECO:0000256" key="5">
    <source>
        <dbReference type="SAM" id="MobiDB-lite"/>
    </source>
</evidence>
<feature type="region of interest" description="Disordered" evidence="5">
    <location>
        <begin position="309"/>
        <end position="335"/>
    </location>
</feature>
<dbReference type="PROSITE" id="PS50103">
    <property type="entry name" value="ZF_C3H1"/>
    <property type="match status" value="2"/>
</dbReference>